<reference evidence="1 2" key="1">
    <citation type="submission" date="2020-07" db="EMBL/GenBank/DDBJ databases">
        <title>Complete Genome Sequence of an acetic acid bacterium, Acetobacter aceti JCM20276.</title>
        <authorList>
            <person name="Hirose Y."/>
            <person name="Mihara H."/>
        </authorList>
    </citation>
    <scope>NUCLEOTIDE SEQUENCE [LARGE SCALE GENOMIC DNA]</scope>
    <source>
        <strain evidence="1 2">JCM20276</strain>
    </source>
</reference>
<name>A0A6S6PE10_ACEAC</name>
<sequence length="150" mass="16173">MIRQIRQHLSTGNDESKPGCVFPVSTLREACDALRVAQVNGCLDVILLSPPGAAGFMGVPWWMTMMAQFRDLQDKDPISLSLIDILDCGSQAGRAVSALTQGQKHIVFDPDSPQRKAVEVLAASLGATVLFQRPDRIQPFPLGIACPSGE</sequence>
<gene>
    <name evidence="1" type="ORF">AAJCM20276_17410</name>
</gene>
<protein>
    <submittedName>
        <fullName evidence="1">Uncharacterized protein</fullName>
    </submittedName>
</protein>
<dbReference type="AlphaFoldDB" id="A0A6S6PE10"/>
<evidence type="ECO:0000313" key="2">
    <source>
        <dbReference type="Proteomes" id="UP000515220"/>
    </source>
</evidence>
<evidence type="ECO:0000313" key="1">
    <source>
        <dbReference type="EMBL" id="BCI67117.1"/>
    </source>
</evidence>
<accession>A0A6S6PE10</accession>
<proteinExistence type="predicted"/>
<organism evidence="1 2">
    <name type="scientific">Acetobacter aceti</name>
    <dbReference type="NCBI Taxonomy" id="435"/>
    <lineage>
        <taxon>Bacteria</taxon>
        <taxon>Pseudomonadati</taxon>
        <taxon>Pseudomonadota</taxon>
        <taxon>Alphaproteobacteria</taxon>
        <taxon>Acetobacterales</taxon>
        <taxon>Acetobacteraceae</taxon>
        <taxon>Acetobacter</taxon>
        <taxon>Acetobacter subgen. Acetobacter</taxon>
    </lineage>
</organism>
<dbReference type="Proteomes" id="UP000515220">
    <property type="component" value="Chromosome"/>
</dbReference>
<dbReference type="RefSeq" id="WP_099347445.1">
    <property type="nucleotide sequence ID" value="NZ_AP023326.1"/>
</dbReference>
<dbReference type="EMBL" id="AP023326">
    <property type="protein sequence ID" value="BCI67117.1"/>
    <property type="molecule type" value="Genomic_DNA"/>
</dbReference>